<evidence type="ECO:0000313" key="3">
    <source>
        <dbReference type="EMBL" id="MDO5988522.1"/>
    </source>
</evidence>
<comment type="caution">
    <text evidence="3">The sequence shown here is derived from an EMBL/GenBank/DDBJ whole genome shotgun (WGS) entry which is preliminary data.</text>
</comment>
<dbReference type="PANTHER" id="PTHR43465:SF2">
    <property type="entry name" value="DUF1680 DOMAIN PROTEIN (AFU_ORTHOLOGUE AFUA_1G08910)"/>
    <property type="match status" value="1"/>
</dbReference>
<keyword evidence="3" id="KW-0378">Hydrolase</keyword>
<dbReference type="InterPro" id="IPR012878">
    <property type="entry name" value="Beta-AFase-like_GH127_cat"/>
</dbReference>
<protein>
    <submittedName>
        <fullName evidence="3">Glycoside hydrolase family 127 protein</fullName>
    </submittedName>
</protein>
<dbReference type="InterPro" id="IPR008928">
    <property type="entry name" value="6-hairpin_glycosidase_sf"/>
</dbReference>
<proteinExistence type="predicted"/>
<dbReference type="SUPFAM" id="SSF48208">
    <property type="entry name" value="Six-hairpin glycosidases"/>
    <property type="match status" value="1"/>
</dbReference>
<dbReference type="InterPro" id="IPR049174">
    <property type="entry name" value="Beta-AFase-like"/>
</dbReference>
<name>A0ABT8X488_9FLAO</name>
<dbReference type="RefSeq" id="WP_303283135.1">
    <property type="nucleotide sequence ID" value="NZ_BAABCZ010000009.1"/>
</dbReference>
<keyword evidence="4" id="KW-1185">Reference proteome</keyword>
<dbReference type="GO" id="GO:0016787">
    <property type="term" value="F:hydrolase activity"/>
    <property type="evidence" value="ECO:0007669"/>
    <property type="project" value="UniProtKB-KW"/>
</dbReference>
<feature type="domain" description="Non-reducing end beta-L-arabinofuranosidase-like GH127 middle" evidence="2">
    <location>
        <begin position="425"/>
        <end position="517"/>
    </location>
</feature>
<dbReference type="Gene3D" id="1.50.10.20">
    <property type="match status" value="1"/>
</dbReference>
<evidence type="ECO:0000313" key="4">
    <source>
        <dbReference type="Proteomes" id="UP001176891"/>
    </source>
</evidence>
<organism evidence="3 4">
    <name type="scientific">Flavivirga amylovorans</name>
    <dbReference type="NCBI Taxonomy" id="870486"/>
    <lineage>
        <taxon>Bacteria</taxon>
        <taxon>Pseudomonadati</taxon>
        <taxon>Bacteroidota</taxon>
        <taxon>Flavobacteriia</taxon>
        <taxon>Flavobacteriales</taxon>
        <taxon>Flavobacteriaceae</taxon>
        <taxon>Flavivirga</taxon>
    </lineage>
</organism>
<evidence type="ECO:0000259" key="2">
    <source>
        <dbReference type="Pfam" id="PF20736"/>
    </source>
</evidence>
<dbReference type="EMBL" id="JAUOEM010000004">
    <property type="protein sequence ID" value="MDO5988522.1"/>
    <property type="molecule type" value="Genomic_DNA"/>
</dbReference>
<dbReference type="Pfam" id="PF07944">
    <property type="entry name" value="Beta-AFase-like_GH127_cat"/>
    <property type="match status" value="1"/>
</dbReference>
<dbReference type="PANTHER" id="PTHR43465">
    <property type="entry name" value="DUF1680 DOMAIN PROTEIN (AFU_ORTHOLOGUE AFUA_1G08910)"/>
    <property type="match status" value="1"/>
</dbReference>
<reference evidence="3" key="1">
    <citation type="submission" date="2023-07" db="EMBL/GenBank/DDBJ databases">
        <title>Two novel species in the genus Flavivirga.</title>
        <authorList>
            <person name="Kwon K."/>
        </authorList>
    </citation>
    <scope>NUCLEOTIDE SEQUENCE</scope>
    <source>
        <strain evidence="3">KACC 14157</strain>
    </source>
</reference>
<accession>A0ABT8X488</accession>
<dbReference type="Pfam" id="PF20736">
    <property type="entry name" value="Glyco_hydro127M"/>
    <property type="match status" value="1"/>
</dbReference>
<gene>
    <name evidence="3" type="ORF">Q4Q39_14005</name>
</gene>
<feature type="domain" description="Non-reducing end beta-L-arabinofuranosidase-like GH127 catalytic" evidence="1">
    <location>
        <begin position="69"/>
        <end position="404"/>
    </location>
</feature>
<dbReference type="Proteomes" id="UP001176891">
    <property type="component" value="Unassembled WGS sequence"/>
</dbReference>
<dbReference type="InterPro" id="IPR049046">
    <property type="entry name" value="Beta-AFase-like_GH127_middle"/>
</dbReference>
<evidence type="ECO:0000259" key="1">
    <source>
        <dbReference type="Pfam" id="PF07944"/>
    </source>
</evidence>
<sequence length="618" mass="69622">MKYKSLYIIVVVILLCNTIVAQVKDSFSALPANSVHFEHVFEEAIQRSIDKWIKESVPYPALVNKFRDGRDFFAQGEMWGKAVRSGCMFYRYTQDPKLKDILDKTVKDMMSASRSNGSISCSTVENQPDGPGGDLWERKYVLLAMHQYYTNVEEDPAVLNSMIAQLDCIVNQIGLPPKTSILDLGWSPNHIESSTLLEPTMRLYNITKDRKYLDFATYIVNEGGAKGHNIIEGALNNIDPYKIGGVYPKAYEMMSLFEGLVEYYRVTKEEKWKKATLNLFHNIIEKEITLIGNGGGDQPYHPKVLGEAWDNTAVEQTNPDMERMMETCVGVTWLKLCSQLLRLTGAPLTVDMIEKYAYNGLLGAMKPEGDGFSYVNLLNGVKTNKKGWGGIVDGTYMTCCNLNGPMGLTYLPYVAVMKSDSGPVINLYEKGQASVAISEKHTVDFTIETDYPKSGNITIKVSQKGDTSFNLKLRIPKWSTVTSLKVNGKTYPASAGTYAEINRTWSNGDSIELELDMRCRIIDAPKGSNRKGDHFKALERGPIVLTRDENMDENYNHPEHIISQNGYVKVKEVQPIHKHIKLQFKVPVENGYIDMIDYASANSWTGKKVFTWIPYEPK</sequence>